<gene>
    <name evidence="7" type="ORF">R0135_02075</name>
</gene>
<sequence length="189" mass="20224">MSLLIAGILLFTGTHLFLSLAPGKVELAKQRIGAGGVKALLSVLSIAGLALLVFGWRSSDPTWLYSAPANVRSFALGLIVLALYLFVVSNRPSAVKRIVRHPQLSGVLLWATAHLLLNGDTRSLLLFGGMAFWAVLEILLINRREGAWEKPPAPSLVTELMTVIAALVFVAFVAWAHPWLAGVPAIAGL</sequence>
<reference evidence="7 8" key="1">
    <citation type="submission" date="2023-10" db="EMBL/GenBank/DDBJ databases">
        <title>Two novel species belonging to the OM43/NOR5 clade.</title>
        <authorList>
            <person name="Park M."/>
        </authorList>
    </citation>
    <scope>NUCLEOTIDE SEQUENCE [LARGE SCALE GENOMIC DNA]</scope>
    <source>
        <strain evidence="7 8">IMCC43200</strain>
    </source>
</reference>
<dbReference type="Pfam" id="PF07298">
    <property type="entry name" value="NnrU"/>
    <property type="match status" value="1"/>
</dbReference>
<proteinExistence type="predicted"/>
<feature type="transmembrane region" description="Helical" evidence="5">
    <location>
        <begin position="124"/>
        <end position="141"/>
    </location>
</feature>
<keyword evidence="4 5" id="KW-0472">Membrane</keyword>
<name>A0ABZ0I4A6_9GAMM</name>
<evidence type="ECO:0000256" key="2">
    <source>
        <dbReference type="ARBA" id="ARBA00022692"/>
    </source>
</evidence>
<feature type="transmembrane region" description="Helical" evidence="5">
    <location>
        <begin position="69"/>
        <end position="87"/>
    </location>
</feature>
<keyword evidence="3 5" id="KW-1133">Transmembrane helix</keyword>
<feature type="transmembrane region" description="Helical" evidence="5">
    <location>
        <begin position="39"/>
        <end position="57"/>
    </location>
</feature>
<evidence type="ECO:0000259" key="6">
    <source>
        <dbReference type="Pfam" id="PF07298"/>
    </source>
</evidence>
<evidence type="ECO:0000256" key="1">
    <source>
        <dbReference type="ARBA" id="ARBA00004141"/>
    </source>
</evidence>
<dbReference type="InterPro" id="IPR009915">
    <property type="entry name" value="NnrU_dom"/>
</dbReference>
<dbReference type="RefSeq" id="WP_407348609.1">
    <property type="nucleotide sequence ID" value="NZ_CP136864.1"/>
</dbReference>
<organism evidence="7 8">
    <name type="scientific">Congregibacter variabilis</name>
    <dbReference type="NCBI Taxonomy" id="3081200"/>
    <lineage>
        <taxon>Bacteria</taxon>
        <taxon>Pseudomonadati</taxon>
        <taxon>Pseudomonadota</taxon>
        <taxon>Gammaproteobacteria</taxon>
        <taxon>Cellvibrionales</taxon>
        <taxon>Halieaceae</taxon>
        <taxon>Congregibacter</taxon>
    </lineage>
</organism>
<keyword evidence="8" id="KW-1185">Reference proteome</keyword>
<comment type="subcellular location">
    <subcellularLocation>
        <location evidence="1">Membrane</location>
        <topology evidence="1">Multi-pass membrane protein</topology>
    </subcellularLocation>
</comment>
<dbReference type="Proteomes" id="UP001626537">
    <property type="component" value="Chromosome"/>
</dbReference>
<evidence type="ECO:0000256" key="5">
    <source>
        <dbReference type="SAM" id="Phobius"/>
    </source>
</evidence>
<feature type="transmembrane region" description="Helical" evidence="5">
    <location>
        <begin position="153"/>
        <end position="175"/>
    </location>
</feature>
<evidence type="ECO:0000313" key="8">
    <source>
        <dbReference type="Proteomes" id="UP001626537"/>
    </source>
</evidence>
<keyword evidence="2 5" id="KW-0812">Transmembrane</keyword>
<feature type="domain" description="NnrU" evidence="6">
    <location>
        <begin position="3"/>
        <end position="184"/>
    </location>
</feature>
<accession>A0ABZ0I4A6</accession>
<evidence type="ECO:0000256" key="3">
    <source>
        <dbReference type="ARBA" id="ARBA00022989"/>
    </source>
</evidence>
<evidence type="ECO:0000256" key="4">
    <source>
        <dbReference type="ARBA" id="ARBA00023136"/>
    </source>
</evidence>
<evidence type="ECO:0000313" key="7">
    <source>
        <dbReference type="EMBL" id="WOJ93970.1"/>
    </source>
</evidence>
<dbReference type="EMBL" id="CP136864">
    <property type="protein sequence ID" value="WOJ93970.1"/>
    <property type="molecule type" value="Genomic_DNA"/>
</dbReference>
<protein>
    <submittedName>
        <fullName evidence="7">NnrU family protein</fullName>
    </submittedName>
</protein>